<dbReference type="Proteomes" id="UP000199537">
    <property type="component" value="Unassembled WGS sequence"/>
</dbReference>
<proteinExistence type="predicted"/>
<dbReference type="EMBL" id="FPCJ01000001">
    <property type="protein sequence ID" value="SFV34230.1"/>
    <property type="molecule type" value="Genomic_DNA"/>
</dbReference>
<reference evidence="2" key="1">
    <citation type="submission" date="2016-10" db="EMBL/GenBank/DDBJ databases">
        <authorList>
            <person name="Varghese N."/>
            <person name="Submissions S."/>
        </authorList>
    </citation>
    <scope>NUCLEOTIDE SEQUENCE [LARGE SCALE GENOMIC DNA]</scope>
    <source>
        <strain evidence="2">DSM 14807</strain>
    </source>
</reference>
<dbReference type="PROSITE" id="PS51257">
    <property type="entry name" value="PROKAR_LIPOPROTEIN"/>
    <property type="match status" value="1"/>
</dbReference>
<name>A0A1I7NHU3_9BACT</name>
<evidence type="ECO:0000313" key="2">
    <source>
        <dbReference type="Proteomes" id="UP000199537"/>
    </source>
</evidence>
<dbReference type="AlphaFoldDB" id="A0A1I7NHU3"/>
<organism evidence="1 2">
    <name type="scientific">Thermoflavifilum thermophilum</name>
    <dbReference type="NCBI Taxonomy" id="1393122"/>
    <lineage>
        <taxon>Bacteria</taxon>
        <taxon>Pseudomonadati</taxon>
        <taxon>Bacteroidota</taxon>
        <taxon>Chitinophagia</taxon>
        <taxon>Chitinophagales</taxon>
        <taxon>Chitinophagaceae</taxon>
        <taxon>Thermoflavifilum</taxon>
    </lineage>
</organism>
<dbReference type="InterPro" id="IPR024079">
    <property type="entry name" value="MetalloPept_cat_dom_sf"/>
</dbReference>
<dbReference type="OrthoDB" id="1121673at2"/>
<dbReference type="GO" id="GO:0008237">
    <property type="term" value="F:metallopeptidase activity"/>
    <property type="evidence" value="ECO:0007669"/>
    <property type="project" value="InterPro"/>
</dbReference>
<evidence type="ECO:0008006" key="3">
    <source>
        <dbReference type="Google" id="ProtNLM"/>
    </source>
</evidence>
<evidence type="ECO:0000313" key="1">
    <source>
        <dbReference type="EMBL" id="SFV34230.1"/>
    </source>
</evidence>
<dbReference type="RefSeq" id="WP_143103999.1">
    <property type="nucleotide sequence ID" value="NZ_FPCJ01000001.1"/>
</dbReference>
<dbReference type="SUPFAM" id="SSF55486">
    <property type="entry name" value="Metalloproteases ('zincins'), catalytic domain"/>
    <property type="match status" value="1"/>
</dbReference>
<accession>A0A1I7NHU3</accession>
<dbReference type="STRING" id="1393122.SAMN05660895_1940"/>
<keyword evidence="2" id="KW-1185">Reference proteome</keyword>
<dbReference type="Gene3D" id="3.40.390.10">
    <property type="entry name" value="Collagenase (Catalytic Domain)"/>
    <property type="match status" value="1"/>
</dbReference>
<protein>
    <recommendedName>
        <fullName evidence="3">Metallo-peptidase family M12B Reprolysin-like</fullName>
    </recommendedName>
</protein>
<gene>
    <name evidence="1" type="ORF">SAMN05660895_1940</name>
</gene>
<sequence length="253" mass="27753">MNGHIRTAWWILCSMGMMLLSCHKESPSTSGNIPSANHQAVGSSAHDLLSDTPYDSLQIEIAYMPGYQPDNQAQQQLQSFLQTYLHKSGGIHITVHQIPDAGKSTYSLQDVMQLESSYRTQFTTGNQIAVFILYVNGQYTDPQVLGITYLNTSMCIFAKTIHDNSGGIGQASRSAVEATVLEHEFGHMLGLVNTGSPMQTPHEDASHPHHCNNSNCLMYYQTETSDLFGFLIGSQVPSLDNNCVHDLEANGGK</sequence>